<keyword evidence="1" id="KW-1133">Transmembrane helix</keyword>
<feature type="transmembrane region" description="Helical" evidence="1">
    <location>
        <begin position="31"/>
        <end position="53"/>
    </location>
</feature>
<keyword evidence="3" id="KW-1185">Reference proteome</keyword>
<organism evidence="2 3">
    <name type="scientific">Tropilaelaps mercedesae</name>
    <dbReference type="NCBI Taxonomy" id="418985"/>
    <lineage>
        <taxon>Eukaryota</taxon>
        <taxon>Metazoa</taxon>
        <taxon>Ecdysozoa</taxon>
        <taxon>Arthropoda</taxon>
        <taxon>Chelicerata</taxon>
        <taxon>Arachnida</taxon>
        <taxon>Acari</taxon>
        <taxon>Parasitiformes</taxon>
        <taxon>Mesostigmata</taxon>
        <taxon>Gamasina</taxon>
        <taxon>Dermanyssoidea</taxon>
        <taxon>Laelapidae</taxon>
        <taxon>Tropilaelaps</taxon>
    </lineage>
</organism>
<dbReference type="Proteomes" id="UP000192247">
    <property type="component" value="Unassembled WGS sequence"/>
</dbReference>
<reference evidence="2 3" key="1">
    <citation type="journal article" date="2017" name="Gigascience">
        <title>Draft genome of the honey bee ectoparasitic mite, Tropilaelaps mercedesae, is shaped by the parasitic life history.</title>
        <authorList>
            <person name="Dong X."/>
            <person name="Armstrong S.D."/>
            <person name="Xia D."/>
            <person name="Makepeace B.L."/>
            <person name="Darby A.C."/>
            <person name="Kadowaki T."/>
        </authorList>
    </citation>
    <scope>NUCLEOTIDE SEQUENCE [LARGE SCALE GENOMIC DNA]</scope>
    <source>
        <strain evidence="2">Wuxi-XJTLU</strain>
    </source>
</reference>
<evidence type="ECO:0000256" key="1">
    <source>
        <dbReference type="SAM" id="Phobius"/>
    </source>
</evidence>
<dbReference type="InParanoid" id="A0A1V9XJA1"/>
<evidence type="ECO:0000313" key="3">
    <source>
        <dbReference type="Proteomes" id="UP000192247"/>
    </source>
</evidence>
<gene>
    <name evidence="2" type="ORF">BIW11_09633</name>
</gene>
<dbReference type="AlphaFoldDB" id="A0A1V9XJA1"/>
<accession>A0A1V9XJA1</accession>
<keyword evidence="1" id="KW-0472">Membrane</keyword>
<dbReference type="Gene3D" id="1.20.1070.10">
    <property type="entry name" value="Rhodopsin 7-helix transmembrane proteins"/>
    <property type="match status" value="1"/>
</dbReference>
<proteinExistence type="predicted"/>
<comment type="caution">
    <text evidence="2">The sequence shown here is derived from an EMBL/GenBank/DDBJ whole genome shotgun (WGS) entry which is preliminary data.</text>
</comment>
<keyword evidence="2" id="KW-0675">Receptor</keyword>
<dbReference type="SUPFAM" id="SSF81321">
    <property type="entry name" value="Family A G protein-coupled receptor-like"/>
    <property type="match status" value="1"/>
</dbReference>
<protein>
    <submittedName>
        <fullName evidence="2">Neurotensin receptor type 1-like</fullName>
    </submittedName>
</protein>
<sequence length="68" mass="7528">MAVAIYAGLLGNLLSFLTFTTTHLRTRTSSYYMSALAASDFGYLFFLSFNWLAARGLNVSIVTATEFM</sequence>
<feature type="transmembrane region" description="Helical" evidence="1">
    <location>
        <begin position="6"/>
        <end position="24"/>
    </location>
</feature>
<evidence type="ECO:0000313" key="2">
    <source>
        <dbReference type="EMBL" id="OQR73605.1"/>
    </source>
</evidence>
<keyword evidence="1" id="KW-0812">Transmembrane</keyword>
<name>A0A1V9XJA1_9ACAR</name>
<dbReference type="EMBL" id="MNPL01009669">
    <property type="protein sequence ID" value="OQR73605.1"/>
    <property type="molecule type" value="Genomic_DNA"/>
</dbReference>